<feature type="transmembrane region" description="Helical" evidence="9">
    <location>
        <begin position="70"/>
        <end position="92"/>
    </location>
</feature>
<dbReference type="OrthoDB" id="9815029at2"/>
<dbReference type="InterPro" id="IPR051613">
    <property type="entry name" value="ABC_transp_permease_HisMQ"/>
</dbReference>
<comment type="subcellular location">
    <subcellularLocation>
        <location evidence="1">Cell inner membrane</location>
        <topology evidence="1">Multi-pass membrane protein</topology>
    </subcellularLocation>
    <subcellularLocation>
        <location evidence="9">Cell membrane</location>
        <topology evidence="9">Multi-pass membrane protein</topology>
    </subcellularLocation>
</comment>
<feature type="domain" description="ABC transmembrane type-1" evidence="10">
    <location>
        <begin position="20"/>
        <end position="220"/>
    </location>
</feature>
<evidence type="ECO:0000256" key="9">
    <source>
        <dbReference type="RuleBase" id="RU363032"/>
    </source>
</evidence>
<evidence type="ECO:0000256" key="6">
    <source>
        <dbReference type="ARBA" id="ARBA00022692"/>
    </source>
</evidence>
<dbReference type="PROSITE" id="PS50928">
    <property type="entry name" value="ABC_TM1"/>
    <property type="match status" value="1"/>
</dbReference>
<protein>
    <submittedName>
        <fullName evidence="11">Octopine/nopaline transport system permease protein</fullName>
    </submittedName>
</protein>
<comment type="caution">
    <text evidence="11">The sequence shown here is derived from an EMBL/GenBank/DDBJ whole genome shotgun (WGS) entry which is preliminary data.</text>
</comment>
<evidence type="ECO:0000259" key="10">
    <source>
        <dbReference type="PROSITE" id="PS50928"/>
    </source>
</evidence>
<reference evidence="11 12" key="1">
    <citation type="submission" date="2019-06" db="EMBL/GenBank/DDBJ databases">
        <title>Genomic Encyclopedia of Type Strains, Phase IV (KMG-V): Genome sequencing to study the core and pangenomes of soil and plant-associated prokaryotes.</title>
        <authorList>
            <person name="Whitman W."/>
        </authorList>
    </citation>
    <scope>NUCLEOTIDE SEQUENCE [LARGE SCALE GENOMIC DNA]</scope>
    <source>
        <strain evidence="11 12">BR 11880</strain>
    </source>
</reference>
<comment type="similarity">
    <text evidence="2">Belongs to the binding-protein-dependent transport system permease family. HisMQ subfamily.</text>
</comment>
<keyword evidence="3 9" id="KW-0813">Transport</keyword>
<evidence type="ECO:0000256" key="3">
    <source>
        <dbReference type="ARBA" id="ARBA00022448"/>
    </source>
</evidence>
<dbReference type="GO" id="GO:0022857">
    <property type="term" value="F:transmembrane transporter activity"/>
    <property type="evidence" value="ECO:0007669"/>
    <property type="project" value="InterPro"/>
</dbReference>
<evidence type="ECO:0000256" key="7">
    <source>
        <dbReference type="ARBA" id="ARBA00022989"/>
    </source>
</evidence>
<keyword evidence="4" id="KW-1003">Cell membrane</keyword>
<evidence type="ECO:0000256" key="1">
    <source>
        <dbReference type="ARBA" id="ARBA00004429"/>
    </source>
</evidence>
<dbReference type="AlphaFoldDB" id="A0A560FM31"/>
<dbReference type="SUPFAM" id="SSF161098">
    <property type="entry name" value="MetI-like"/>
    <property type="match status" value="1"/>
</dbReference>
<evidence type="ECO:0000256" key="5">
    <source>
        <dbReference type="ARBA" id="ARBA00022519"/>
    </source>
</evidence>
<keyword evidence="8 9" id="KW-0472">Membrane</keyword>
<keyword evidence="6 9" id="KW-0812">Transmembrane</keyword>
<dbReference type="CDD" id="cd06261">
    <property type="entry name" value="TM_PBP2"/>
    <property type="match status" value="1"/>
</dbReference>
<organism evidence="11 12">
    <name type="scientific">Nitrospirillum amazonense</name>
    <dbReference type="NCBI Taxonomy" id="28077"/>
    <lineage>
        <taxon>Bacteria</taxon>
        <taxon>Pseudomonadati</taxon>
        <taxon>Pseudomonadota</taxon>
        <taxon>Alphaproteobacteria</taxon>
        <taxon>Rhodospirillales</taxon>
        <taxon>Azospirillaceae</taxon>
        <taxon>Nitrospirillum</taxon>
    </lineage>
</organism>
<keyword evidence="5" id="KW-0997">Cell inner membrane</keyword>
<dbReference type="PANTHER" id="PTHR30133">
    <property type="entry name" value="CATIONIC AMINO ACID TRANSPORTER, MEMBRANE COMPONENT"/>
    <property type="match status" value="1"/>
</dbReference>
<dbReference type="GO" id="GO:0043190">
    <property type="term" value="C:ATP-binding cassette (ABC) transporter complex"/>
    <property type="evidence" value="ECO:0007669"/>
    <property type="project" value="InterPro"/>
</dbReference>
<evidence type="ECO:0000256" key="2">
    <source>
        <dbReference type="ARBA" id="ARBA00010072"/>
    </source>
</evidence>
<dbReference type="InterPro" id="IPR035906">
    <property type="entry name" value="MetI-like_sf"/>
</dbReference>
<accession>A0A560FM31</accession>
<feature type="transmembrane region" description="Helical" evidence="9">
    <location>
        <begin position="199"/>
        <end position="221"/>
    </location>
</feature>
<dbReference type="EMBL" id="VITN01000003">
    <property type="protein sequence ID" value="TWB22676.1"/>
    <property type="molecule type" value="Genomic_DNA"/>
</dbReference>
<evidence type="ECO:0000313" key="12">
    <source>
        <dbReference type="Proteomes" id="UP000319859"/>
    </source>
</evidence>
<proteinExistence type="inferred from homology"/>
<sequence length="236" mass="24802">MMDLLGFGGRGWGLQLLQGMGMTLLVAVSAYLWGLGLGGVAAALKLSGHRGGRVAADAYTTIVRGVPSLLVIYLLFFGGNSAATWVVGLLGFNGPVELSALPVGILAVGTVSGAYSAEVLRGGALAVPHGQVEAAKALGMNRWLTFRRVMLPQTLRYALPGLGNVWQLTLKDTSLVSVVALVELMRVAYLAQGATRQPFLFFTTAGLLYLAMAGLSGRLFARAEVWAGRGVRRAAR</sequence>
<dbReference type="Pfam" id="PF00528">
    <property type="entry name" value="BPD_transp_1"/>
    <property type="match status" value="1"/>
</dbReference>
<evidence type="ECO:0000313" key="11">
    <source>
        <dbReference type="EMBL" id="TWB22676.1"/>
    </source>
</evidence>
<feature type="transmembrane region" description="Helical" evidence="9">
    <location>
        <begin position="20"/>
        <end position="44"/>
    </location>
</feature>
<dbReference type="InterPro" id="IPR010065">
    <property type="entry name" value="AA_ABC_transptr_permease_3TM"/>
</dbReference>
<keyword evidence="7 9" id="KW-1133">Transmembrane helix</keyword>
<dbReference type="NCBIfam" id="TIGR01726">
    <property type="entry name" value="HEQRo_perm_3TM"/>
    <property type="match status" value="1"/>
</dbReference>
<dbReference type="InterPro" id="IPR000515">
    <property type="entry name" value="MetI-like"/>
</dbReference>
<evidence type="ECO:0000256" key="8">
    <source>
        <dbReference type="ARBA" id="ARBA00023136"/>
    </source>
</evidence>
<name>A0A560FM31_9PROT</name>
<dbReference type="Gene3D" id="1.10.3720.10">
    <property type="entry name" value="MetI-like"/>
    <property type="match status" value="1"/>
</dbReference>
<dbReference type="RefSeq" id="WP_145749245.1">
    <property type="nucleotide sequence ID" value="NZ_VITN01000003.1"/>
</dbReference>
<evidence type="ECO:0000256" key="4">
    <source>
        <dbReference type="ARBA" id="ARBA00022475"/>
    </source>
</evidence>
<gene>
    <name evidence="11" type="ORF">FBZ89_103302</name>
</gene>
<dbReference type="Proteomes" id="UP000319859">
    <property type="component" value="Unassembled WGS sequence"/>
</dbReference>